<reference evidence="1" key="1">
    <citation type="submission" date="2019-06" db="EMBL/GenBank/DDBJ databases">
        <title>Genomics analysis of Aphanomyces spp. identifies a new class of oomycete effector associated with host adaptation.</title>
        <authorList>
            <person name="Gaulin E."/>
        </authorList>
    </citation>
    <scope>NUCLEOTIDE SEQUENCE</scope>
    <source>
        <strain evidence="1">CBS 578.67</strain>
    </source>
</reference>
<dbReference type="Gene3D" id="3.30.530.20">
    <property type="match status" value="1"/>
</dbReference>
<dbReference type="InterPro" id="IPR011011">
    <property type="entry name" value="Znf_FYVE_PHD"/>
</dbReference>
<dbReference type="Gene3D" id="3.30.40.10">
    <property type="entry name" value="Zinc/RING finger domain, C3HC4 (zinc finger)"/>
    <property type="match status" value="1"/>
</dbReference>
<dbReference type="AlphaFoldDB" id="A0A6A4YAS2"/>
<comment type="caution">
    <text evidence="1">The sequence shown here is derived from an EMBL/GenBank/DDBJ whole genome shotgun (WGS) entry which is preliminary data.</text>
</comment>
<feature type="non-terminal residue" evidence="1">
    <location>
        <position position="444"/>
    </location>
</feature>
<dbReference type="InterPro" id="IPR023393">
    <property type="entry name" value="START-like_dom_sf"/>
</dbReference>
<sequence>MRLPPPPSKVPFKCPALTEEEIHDLVLLGDRTNHALHQYARLDNPILQWHPQARHGPLTIYEGRSKSNHSHHPEANLWMATTTFTPTCTIDVMASHLHCTDSLDPSFLHTTSCQPADCVDAARLYTLMKPSPTAPHRFVGIHWTLHQARDQHLPREWCYLESHASVPTNGRHQAFVQSRKSIDVAACPERPTPLRASHICSGLIVQDEPTTGHVRLTHVFHGYPRMQVDWPAHLGAQMTALVALCGGDATTQLPRPKGLGWPLGSTMSRSSTGQRQHCERCWKRILFGTKYRCVHCDHVVCRGCSRVLSVKTKTTPRRVCVKCTEMVYPSWFEGNKHASDPTASTAIPLGRRASIDSNASTDTLVPDDGQGSSCPQYFPCCTFDLATVANVPPELTPVVVVGGQSSQTPVLMRGFSTDTLVHLKKGNDVAQQYQPALALHTAHL</sequence>
<dbReference type="InterPro" id="IPR052727">
    <property type="entry name" value="Rab4/Rab5_effector"/>
</dbReference>
<dbReference type="PANTHER" id="PTHR13510">
    <property type="entry name" value="FYVE-FINGER-CONTAINING RAB5 EFFECTOR PROTEIN RABENOSYN-5-RELATED"/>
    <property type="match status" value="1"/>
</dbReference>
<evidence type="ECO:0000313" key="1">
    <source>
        <dbReference type="EMBL" id="KAF0692893.1"/>
    </source>
</evidence>
<evidence type="ECO:0008006" key="2">
    <source>
        <dbReference type="Google" id="ProtNLM"/>
    </source>
</evidence>
<organism evidence="1">
    <name type="scientific">Aphanomyces stellatus</name>
    <dbReference type="NCBI Taxonomy" id="120398"/>
    <lineage>
        <taxon>Eukaryota</taxon>
        <taxon>Sar</taxon>
        <taxon>Stramenopiles</taxon>
        <taxon>Oomycota</taxon>
        <taxon>Saprolegniomycetes</taxon>
        <taxon>Saprolegniales</taxon>
        <taxon>Verrucalvaceae</taxon>
        <taxon>Aphanomyces</taxon>
    </lineage>
</organism>
<dbReference type="PANTHER" id="PTHR13510:SF44">
    <property type="entry name" value="RABENOSYN-5"/>
    <property type="match status" value="1"/>
</dbReference>
<accession>A0A6A4YAS2</accession>
<proteinExistence type="predicted"/>
<dbReference type="InterPro" id="IPR013083">
    <property type="entry name" value="Znf_RING/FYVE/PHD"/>
</dbReference>
<dbReference type="EMBL" id="VJMH01005796">
    <property type="protein sequence ID" value="KAF0692893.1"/>
    <property type="molecule type" value="Genomic_DNA"/>
</dbReference>
<gene>
    <name evidence="1" type="ORF">As57867_016024</name>
</gene>
<dbReference type="SUPFAM" id="SSF57903">
    <property type="entry name" value="FYVE/PHD zinc finger"/>
    <property type="match status" value="1"/>
</dbReference>
<name>A0A6A4YAS2_9STRA</name>
<protein>
    <recommendedName>
        <fullName evidence="2">FYVE-type domain-containing protein</fullName>
    </recommendedName>
</protein>